<dbReference type="EMBL" id="CH902620">
    <property type="protein sequence ID" value="KPU73176.1"/>
    <property type="molecule type" value="Genomic_DNA"/>
</dbReference>
<proteinExistence type="predicted"/>
<protein>
    <submittedName>
        <fullName evidence="2">Uncharacterized protein</fullName>
    </submittedName>
</protein>
<feature type="transmembrane region" description="Helical" evidence="1">
    <location>
        <begin position="57"/>
        <end position="81"/>
    </location>
</feature>
<keyword evidence="3" id="KW-1185">Reference proteome</keyword>
<dbReference type="AlphaFoldDB" id="A0A0P8Y3A7"/>
<dbReference type="STRING" id="7217.A0A0P8Y3A7"/>
<gene>
    <name evidence="2" type="primary">Dana\GF27495</name>
    <name evidence="2" type="ORF">GF27495</name>
</gene>
<accession>A0A0P8Y3A7</accession>
<keyword evidence="1" id="KW-0812">Transmembrane</keyword>
<keyword evidence="1" id="KW-0472">Membrane</keyword>
<name>A0A0P8Y3A7_DROAN</name>
<dbReference type="KEGG" id="dan:26514904"/>
<keyword evidence="1" id="KW-1133">Transmembrane helix</keyword>
<reference evidence="2 3" key="1">
    <citation type="journal article" date="2007" name="Nature">
        <title>Evolution of genes and genomes on the Drosophila phylogeny.</title>
        <authorList>
            <consortium name="Drosophila 12 Genomes Consortium"/>
            <person name="Clark A.G."/>
            <person name="Eisen M.B."/>
            <person name="Smith D.R."/>
            <person name="Bergman C.M."/>
            <person name="Oliver B."/>
            <person name="Markow T.A."/>
            <person name="Kaufman T.C."/>
            <person name="Kellis M."/>
            <person name="Gelbart W."/>
            <person name="Iyer V.N."/>
            <person name="Pollard D.A."/>
            <person name="Sackton T.B."/>
            <person name="Larracuente A.M."/>
            <person name="Singh N.D."/>
            <person name="Abad J.P."/>
            <person name="Abt D.N."/>
            <person name="Adryan B."/>
            <person name="Aguade M."/>
            <person name="Akashi H."/>
            <person name="Anderson W.W."/>
            <person name="Aquadro C.F."/>
            <person name="Ardell D.H."/>
            <person name="Arguello R."/>
            <person name="Artieri C.G."/>
            <person name="Barbash D.A."/>
            <person name="Barker D."/>
            <person name="Barsanti P."/>
            <person name="Batterham P."/>
            <person name="Batzoglou S."/>
            <person name="Begun D."/>
            <person name="Bhutkar A."/>
            <person name="Blanco E."/>
            <person name="Bosak S.A."/>
            <person name="Bradley R.K."/>
            <person name="Brand A.D."/>
            <person name="Brent M.R."/>
            <person name="Brooks A.N."/>
            <person name="Brown R.H."/>
            <person name="Butlin R.K."/>
            <person name="Caggese C."/>
            <person name="Calvi B.R."/>
            <person name="Bernardo de Carvalho A."/>
            <person name="Caspi A."/>
            <person name="Castrezana S."/>
            <person name="Celniker S.E."/>
            <person name="Chang J.L."/>
            <person name="Chapple C."/>
            <person name="Chatterji S."/>
            <person name="Chinwalla A."/>
            <person name="Civetta A."/>
            <person name="Clifton S.W."/>
            <person name="Comeron J.M."/>
            <person name="Costello J.C."/>
            <person name="Coyne J.A."/>
            <person name="Daub J."/>
            <person name="David R.G."/>
            <person name="Delcher A.L."/>
            <person name="Delehaunty K."/>
            <person name="Do C.B."/>
            <person name="Ebling H."/>
            <person name="Edwards K."/>
            <person name="Eickbush T."/>
            <person name="Evans J.D."/>
            <person name="Filipski A."/>
            <person name="Findeiss S."/>
            <person name="Freyhult E."/>
            <person name="Fulton L."/>
            <person name="Fulton R."/>
            <person name="Garcia A.C."/>
            <person name="Gardiner A."/>
            <person name="Garfield D.A."/>
            <person name="Garvin B.E."/>
            <person name="Gibson G."/>
            <person name="Gilbert D."/>
            <person name="Gnerre S."/>
            <person name="Godfrey J."/>
            <person name="Good R."/>
            <person name="Gotea V."/>
            <person name="Gravely B."/>
            <person name="Greenberg A.J."/>
            <person name="Griffiths-Jones S."/>
            <person name="Gross S."/>
            <person name="Guigo R."/>
            <person name="Gustafson E.A."/>
            <person name="Haerty W."/>
            <person name="Hahn M.W."/>
            <person name="Halligan D.L."/>
            <person name="Halpern A.L."/>
            <person name="Halter G.M."/>
            <person name="Han M.V."/>
            <person name="Heger A."/>
            <person name="Hillier L."/>
            <person name="Hinrichs A.S."/>
            <person name="Holmes I."/>
            <person name="Hoskins R.A."/>
            <person name="Hubisz M.J."/>
            <person name="Hultmark D."/>
            <person name="Huntley M.A."/>
            <person name="Jaffe D.B."/>
            <person name="Jagadeeshan S."/>
            <person name="Jeck W.R."/>
            <person name="Johnson J."/>
            <person name="Jones C.D."/>
            <person name="Jordan W.C."/>
            <person name="Karpen G.H."/>
            <person name="Kataoka E."/>
            <person name="Keightley P.D."/>
            <person name="Kheradpour P."/>
            <person name="Kirkness E.F."/>
            <person name="Koerich L.B."/>
            <person name="Kristiansen K."/>
            <person name="Kudrna D."/>
            <person name="Kulathinal R.J."/>
            <person name="Kumar S."/>
            <person name="Kwok R."/>
            <person name="Lander E."/>
            <person name="Langley C.H."/>
            <person name="Lapoint R."/>
            <person name="Lazzaro B.P."/>
            <person name="Lee S.J."/>
            <person name="Levesque L."/>
            <person name="Li R."/>
            <person name="Lin C.F."/>
            <person name="Lin M.F."/>
            <person name="Lindblad-Toh K."/>
            <person name="Llopart A."/>
            <person name="Long M."/>
            <person name="Low L."/>
            <person name="Lozovsky E."/>
            <person name="Lu J."/>
            <person name="Luo M."/>
            <person name="Machado C.A."/>
            <person name="Makalowski W."/>
            <person name="Marzo M."/>
            <person name="Matsuda M."/>
            <person name="Matzkin L."/>
            <person name="McAllister B."/>
            <person name="McBride C.S."/>
            <person name="McKernan B."/>
            <person name="McKernan K."/>
            <person name="Mendez-Lago M."/>
            <person name="Minx P."/>
            <person name="Mollenhauer M.U."/>
            <person name="Montooth K."/>
            <person name="Mount S.M."/>
            <person name="Mu X."/>
            <person name="Myers E."/>
            <person name="Negre B."/>
            <person name="Newfeld S."/>
            <person name="Nielsen R."/>
            <person name="Noor M.A."/>
            <person name="O'Grady P."/>
            <person name="Pachter L."/>
            <person name="Papaceit M."/>
            <person name="Parisi M.J."/>
            <person name="Parisi M."/>
            <person name="Parts L."/>
            <person name="Pedersen J.S."/>
            <person name="Pesole G."/>
            <person name="Phillippy A.M."/>
            <person name="Ponting C.P."/>
            <person name="Pop M."/>
            <person name="Porcelli D."/>
            <person name="Powell J.R."/>
            <person name="Prohaska S."/>
            <person name="Pruitt K."/>
            <person name="Puig M."/>
            <person name="Quesneville H."/>
            <person name="Ram K.R."/>
            <person name="Rand D."/>
            <person name="Rasmussen M.D."/>
            <person name="Reed L.K."/>
            <person name="Reenan R."/>
            <person name="Reily A."/>
            <person name="Remington K.A."/>
            <person name="Rieger T.T."/>
            <person name="Ritchie M.G."/>
            <person name="Robin C."/>
            <person name="Rogers Y.H."/>
            <person name="Rohde C."/>
            <person name="Rozas J."/>
            <person name="Rubenfield M.J."/>
            <person name="Ruiz A."/>
            <person name="Russo S."/>
            <person name="Salzberg S.L."/>
            <person name="Sanchez-Gracia A."/>
            <person name="Saranga D.J."/>
            <person name="Sato H."/>
            <person name="Schaeffer S.W."/>
            <person name="Schatz M.C."/>
            <person name="Schlenke T."/>
            <person name="Schwartz R."/>
            <person name="Segarra C."/>
            <person name="Singh R.S."/>
            <person name="Sirot L."/>
            <person name="Sirota M."/>
            <person name="Sisneros N.B."/>
            <person name="Smith C.D."/>
            <person name="Smith T.F."/>
            <person name="Spieth J."/>
            <person name="Stage D.E."/>
            <person name="Stark A."/>
            <person name="Stephan W."/>
            <person name="Strausberg R.L."/>
            <person name="Strempel S."/>
            <person name="Sturgill D."/>
            <person name="Sutton G."/>
            <person name="Sutton G.G."/>
            <person name="Tao W."/>
            <person name="Teichmann S."/>
            <person name="Tobari Y.N."/>
            <person name="Tomimura Y."/>
            <person name="Tsolas J.M."/>
            <person name="Valente V.L."/>
            <person name="Venter E."/>
            <person name="Venter J.C."/>
            <person name="Vicario S."/>
            <person name="Vieira F.G."/>
            <person name="Vilella A.J."/>
            <person name="Villasante A."/>
            <person name="Walenz B."/>
            <person name="Wang J."/>
            <person name="Wasserman M."/>
            <person name="Watts T."/>
            <person name="Wilson D."/>
            <person name="Wilson R.K."/>
            <person name="Wing R.A."/>
            <person name="Wolfner M.F."/>
            <person name="Wong A."/>
            <person name="Wong G.K."/>
            <person name="Wu C.I."/>
            <person name="Wu G."/>
            <person name="Yamamoto D."/>
            <person name="Yang H.P."/>
            <person name="Yang S.P."/>
            <person name="Yorke J.A."/>
            <person name="Yoshida K."/>
            <person name="Zdobnov E."/>
            <person name="Zhang P."/>
            <person name="Zhang Y."/>
            <person name="Zimin A.V."/>
            <person name="Baldwin J."/>
            <person name="Abdouelleil A."/>
            <person name="Abdulkadir J."/>
            <person name="Abebe A."/>
            <person name="Abera B."/>
            <person name="Abreu J."/>
            <person name="Acer S.C."/>
            <person name="Aftuck L."/>
            <person name="Alexander A."/>
            <person name="An P."/>
            <person name="Anderson E."/>
            <person name="Anderson S."/>
            <person name="Arachi H."/>
            <person name="Azer M."/>
            <person name="Bachantsang P."/>
            <person name="Barry A."/>
            <person name="Bayul T."/>
            <person name="Berlin A."/>
            <person name="Bessette D."/>
            <person name="Bloom T."/>
            <person name="Blye J."/>
            <person name="Boguslavskiy L."/>
            <person name="Bonnet C."/>
            <person name="Boukhgalter B."/>
            <person name="Bourzgui I."/>
            <person name="Brown A."/>
            <person name="Cahill P."/>
            <person name="Channer S."/>
            <person name="Cheshatsang Y."/>
            <person name="Chuda L."/>
            <person name="Citroen M."/>
            <person name="Collymore A."/>
            <person name="Cooke P."/>
            <person name="Costello M."/>
            <person name="D'Aco K."/>
            <person name="Daza R."/>
            <person name="De Haan G."/>
            <person name="DeGray S."/>
            <person name="DeMaso C."/>
            <person name="Dhargay N."/>
            <person name="Dooley K."/>
            <person name="Dooley E."/>
            <person name="Doricent M."/>
            <person name="Dorje P."/>
            <person name="Dorjee K."/>
            <person name="Dupes A."/>
            <person name="Elong R."/>
            <person name="Falk J."/>
            <person name="Farina A."/>
            <person name="Faro S."/>
            <person name="Ferguson D."/>
            <person name="Fisher S."/>
            <person name="Foley C.D."/>
            <person name="Franke A."/>
            <person name="Friedrich D."/>
            <person name="Gadbois L."/>
            <person name="Gearin G."/>
            <person name="Gearin C.R."/>
            <person name="Giannoukos G."/>
            <person name="Goode T."/>
            <person name="Graham J."/>
            <person name="Grandbois E."/>
            <person name="Grewal S."/>
            <person name="Gyaltsen K."/>
            <person name="Hafez N."/>
            <person name="Hagos B."/>
            <person name="Hall J."/>
            <person name="Henson C."/>
            <person name="Hollinger A."/>
            <person name="Honan T."/>
            <person name="Huard M.D."/>
            <person name="Hughes L."/>
            <person name="Hurhula B."/>
            <person name="Husby M.E."/>
            <person name="Kamat A."/>
            <person name="Kanga B."/>
            <person name="Kashin S."/>
            <person name="Khazanovich D."/>
            <person name="Kisner P."/>
            <person name="Lance K."/>
            <person name="Lara M."/>
            <person name="Lee W."/>
            <person name="Lennon N."/>
            <person name="Letendre F."/>
            <person name="LeVine R."/>
            <person name="Lipovsky A."/>
            <person name="Liu X."/>
            <person name="Liu J."/>
            <person name="Liu S."/>
            <person name="Lokyitsang T."/>
            <person name="Lokyitsang Y."/>
            <person name="Lubonja R."/>
            <person name="Lui A."/>
            <person name="MacDonald P."/>
            <person name="Magnisalis V."/>
            <person name="Maru K."/>
            <person name="Matthews C."/>
            <person name="McCusker W."/>
            <person name="McDonough S."/>
            <person name="Mehta T."/>
            <person name="Meldrim J."/>
            <person name="Meneus L."/>
            <person name="Mihai O."/>
            <person name="Mihalev A."/>
            <person name="Mihova T."/>
            <person name="Mittelman R."/>
            <person name="Mlenga V."/>
            <person name="Montmayeur A."/>
            <person name="Mulrain L."/>
            <person name="Navidi A."/>
            <person name="Naylor J."/>
            <person name="Negash T."/>
            <person name="Nguyen T."/>
            <person name="Nguyen N."/>
            <person name="Nicol R."/>
            <person name="Norbu C."/>
            <person name="Norbu N."/>
            <person name="Novod N."/>
            <person name="O'Neill B."/>
            <person name="Osman S."/>
            <person name="Markiewicz E."/>
            <person name="Oyono O.L."/>
            <person name="Patti C."/>
            <person name="Phunkhang P."/>
            <person name="Pierre F."/>
            <person name="Priest M."/>
            <person name="Raghuraman S."/>
            <person name="Rege F."/>
            <person name="Reyes R."/>
            <person name="Rise C."/>
            <person name="Rogov P."/>
            <person name="Ross K."/>
            <person name="Ryan E."/>
            <person name="Settipalli S."/>
            <person name="Shea T."/>
            <person name="Sherpa N."/>
            <person name="Shi L."/>
            <person name="Shih D."/>
            <person name="Sparrow T."/>
            <person name="Spaulding J."/>
            <person name="Stalker J."/>
            <person name="Stange-Thomann N."/>
            <person name="Stavropoulos S."/>
            <person name="Stone C."/>
            <person name="Strader C."/>
            <person name="Tesfaye S."/>
            <person name="Thomson T."/>
            <person name="Thoulutsang Y."/>
            <person name="Thoulutsang D."/>
            <person name="Topham K."/>
            <person name="Topping I."/>
            <person name="Tsamla T."/>
            <person name="Vassiliev H."/>
            <person name="Vo A."/>
            <person name="Wangchuk T."/>
            <person name="Wangdi T."/>
            <person name="Weiand M."/>
            <person name="Wilkinson J."/>
            <person name="Wilson A."/>
            <person name="Yadav S."/>
            <person name="Young G."/>
            <person name="Yu Q."/>
            <person name="Zembek L."/>
            <person name="Zhong D."/>
            <person name="Zimmer A."/>
            <person name="Zwirko Z."/>
            <person name="Jaffe D.B."/>
            <person name="Alvarez P."/>
            <person name="Brockman W."/>
            <person name="Butler J."/>
            <person name="Chin C."/>
            <person name="Gnerre S."/>
            <person name="Grabherr M."/>
            <person name="Kleber M."/>
            <person name="Mauceli E."/>
            <person name="MacCallum I."/>
        </authorList>
    </citation>
    <scope>NUCLEOTIDE SEQUENCE [LARGE SCALE GENOMIC DNA]</scope>
    <source>
        <strain evidence="3">Tucson 14024-0371.13</strain>
    </source>
</reference>
<sequence length="207" mass="23989">MFETISRYIRYHRCGFIFMILQVTMMLTLLEMRIEIEATPGQQRSKTRLFVFLDPMALIYSPLYSGFAMGGMFYGYGMIYLRSKGPLEGFLSRLRNSALSVWQQCSPLMILPWCIKIVQGLCKLPVCLWMCLFNENRPQADYFVLLAFLAIGFWLYIVTLAITSFILAMRLNIRLLCARTIGRSDHELRAYAQGINELLGFEMLVIN</sequence>
<evidence type="ECO:0000313" key="3">
    <source>
        <dbReference type="Proteomes" id="UP000007801"/>
    </source>
</evidence>
<evidence type="ECO:0000256" key="1">
    <source>
        <dbReference type="SAM" id="Phobius"/>
    </source>
</evidence>
<dbReference type="GeneID" id="26514904"/>
<dbReference type="OrthoDB" id="7865997at2759"/>
<feature type="transmembrane region" description="Helical" evidence="1">
    <location>
        <begin position="142"/>
        <end position="169"/>
    </location>
</feature>
<organism evidence="2 3">
    <name type="scientific">Drosophila ananassae</name>
    <name type="common">Fruit fly</name>
    <dbReference type="NCBI Taxonomy" id="7217"/>
    <lineage>
        <taxon>Eukaryota</taxon>
        <taxon>Metazoa</taxon>
        <taxon>Ecdysozoa</taxon>
        <taxon>Arthropoda</taxon>
        <taxon>Hexapoda</taxon>
        <taxon>Insecta</taxon>
        <taxon>Pterygota</taxon>
        <taxon>Neoptera</taxon>
        <taxon>Endopterygota</taxon>
        <taxon>Diptera</taxon>
        <taxon>Brachycera</taxon>
        <taxon>Muscomorpha</taxon>
        <taxon>Ephydroidea</taxon>
        <taxon>Drosophilidae</taxon>
        <taxon>Drosophila</taxon>
        <taxon>Sophophora</taxon>
    </lineage>
</organism>
<dbReference type="Proteomes" id="UP000007801">
    <property type="component" value="Unassembled WGS sequence"/>
</dbReference>
<feature type="transmembrane region" description="Helical" evidence="1">
    <location>
        <begin position="16"/>
        <end position="36"/>
    </location>
</feature>
<dbReference type="InParanoid" id="A0A0P8Y3A7"/>
<evidence type="ECO:0000313" key="2">
    <source>
        <dbReference type="EMBL" id="KPU73176.1"/>
    </source>
</evidence>